<organism evidence="8 9">
    <name type="scientific">Microbacterium plantarum</name>
    <dbReference type="NCBI Taxonomy" id="1816425"/>
    <lineage>
        <taxon>Bacteria</taxon>
        <taxon>Bacillati</taxon>
        <taxon>Actinomycetota</taxon>
        <taxon>Actinomycetes</taxon>
        <taxon>Micrococcales</taxon>
        <taxon>Microbacteriaceae</taxon>
        <taxon>Microbacterium</taxon>
    </lineage>
</organism>
<feature type="transmembrane region" description="Helical" evidence="6">
    <location>
        <begin position="239"/>
        <end position="257"/>
    </location>
</feature>
<dbReference type="Pfam" id="PF00892">
    <property type="entry name" value="EamA"/>
    <property type="match status" value="2"/>
</dbReference>
<feature type="domain" description="EamA" evidence="7">
    <location>
        <begin position="11"/>
        <end position="135"/>
    </location>
</feature>
<evidence type="ECO:0000256" key="1">
    <source>
        <dbReference type="ARBA" id="ARBA00004141"/>
    </source>
</evidence>
<evidence type="ECO:0000313" key="9">
    <source>
        <dbReference type="Proteomes" id="UP001589643"/>
    </source>
</evidence>
<comment type="similarity">
    <text evidence="2">Belongs to the EamA transporter family.</text>
</comment>
<evidence type="ECO:0000256" key="2">
    <source>
        <dbReference type="ARBA" id="ARBA00007362"/>
    </source>
</evidence>
<proteinExistence type="inferred from homology"/>
<keyword evidence="5 6" id="KW-0472">Membrane</keyword>
<evidence type="ECO:0000256" key="5">
    <source>
        <dbReference type="ARBA" id="ARBA00023136"/>
    </source>
</evidence>
<evidence type="ECO:0000259" key="7">
    <source>
        <dbReference type="Pfam" id="PF00892"/>
    </source>
</evidence>
<gene>
    <name evidence="8" type="ORF">AB7P39_10855</name>
</gene>
<feature type="transmembrane region" description="Helical" evidence="6">
    <location>
        <begin position="176"/>
        <end position="195"/>
    </location>
</feature>
<dbReference type="RefSeq" id="WP_378719003.1">
    <property type="nucleotide sequence ID" value="NZ_JBHLHV010000001.1"/>
</dbReference>
<dbReference type="InterPro" id="IPR050638">
    <property type="entry name" value="AA-Vitamin_Transporters"/>
</dbReference>
<accession>A0ABV5ETP5</accession>
<keyword evidence="3 6" id="KW-0812">Transmembrane</keyword>
<name>A0ABV5ETP5_9MICO</name>
<feature type="transmembrane region" description="Helical" evidence="6">
    <location>
        <begin position="66"/>
        <end position="85"/>
    </location>
</feature>
<dbReference type="PANTHER" id="PTHR32322:SF2">
    <property type="entry name" value="EAMA DOMAIN-CONTAINING PROTEIN"/>
    <property type="match status" value="1"/>
</dbReference>
<feature type="transmembrane region" description="Helical" evidence="6">
    <location>
        <begin position="36"/>
        <end position="54"/>
    </location>
</feature>
<evidence type="ECO:0000256" key="6">
    <source>
        <dbReference type="SAM" id="Phobius"/>
    </source>
</evidence>
<feature type="transmembrane region" description="Helical" evidence="6">
    <location>
        <begin position="145"/>
        <end position="164"/>
    </location>
</feature>
<feature type="domain" description="EamA" evidence="7">
    <location>
        <begin position="145"/>
        <end position="277"/>
    </location>
</feature>
<keyword evidence="4 6" id="KW-1133">Transmembrane helix</keyword>
<comment type="subcellular location">
    <subcellularLocation>
        <location evidence="1">Membrane</location>
        <topology evidence="1">Multi-pass membrane protein</topology>
    </subcellularLocation>
</comment>
<feature type="transmembrane region" description="Helical" evidence="6">
    <location>
        <begin position="119"/>
        <end position="139"/>
    </location>
</feature>
<feature type="transmembrane region" description="Helical" evidence="6">
    <location>
        <begin position="91"/>
        <end position="112"/>
    </location>
</feature>
<reference evidence="8 9" key="1">
    <citation type="submission" date="2024-08" db="EMBL/GenBank/DDBJ databases">
        <title>Heavy metals resistant antinobacteria isolated from wastewater.</title>
        <authorList>
            <person name="Roman Ponce B."/>
            <person name="Blanco Mercado M.A."/>
            <person name="Avila Aldana I.N."/>
            <person name="Morales Arrieta S."/>
        </authorList>
    </citation>
    <scope>NUCLEOTIDE SEQUENCE [LARGE SCALE GENOMIC DNA]</scope>
    <source>
        <strain evidence="9">sma-1</strain>
    </source>
</reference>
<dbReference type="InterPro" id="IPR037185">
    <property type="entry name" value="EmrE-like"/>
</dbReference>
<dbReference type="PANTHER" id="PTHR32322">
    <property type="entry name" value="INNER MEMBRANE TRANSPORTER"/>
    <property type="match status" value="1"/>
</dbReference>
<comment type="caution">
    <text evidence="8">The sequence shown here is derived from an EMBL/GenBank/DDBJ whole genome shotgun (WGS) entry which is preliminary data.</text>
</comment>
<sequence length="302" mass="31260">MLSNRIAFVPLTAIAPLVWGTTYLTTTTFLPPGHPLLVATVRALPAGLILLLVARRLPTGSWWWRAWILGALNFTVFFGCLFVAADRLPGGVAAVVGGIQPLIVAMLGWWILFERLTVLTPIAGVAGVIGVGMIVAPGGADLDPIGIAAALGGAVSMAVGTVLTKRWGAGLPPLTITAWQLVTGGILLAVLTAFLEPLPDALPTAPELGAYAYLTLIGTALAYVLWFRGVRALPTRLPAFLGLLSPVVAVLLGLLVAGETLSALQTAGLVTVLASVTAAVAQRGPKIPDVPPVGLEPTLKRF</sequence>
<keyword evidence="9" id="KW-1185">Reference proteome</keyword>
<dbReference type="SUPFAM" id="SSF103481">
    <property type="entry name" value="Multidrug resistance efflux transporter EmrE"/>
    <property type="match status" value="2"/>
</dbReference>
<feature type="transmembrane region" description="Helical" evidence="6">
    <location>
        <begin position="210"/>
        <end position="227"/>
    </location>
</feature>
<dbReference type="EMBL" id="JBHLHV010000001">
    <property type="protein sequence ID" value="MFB8893340.1"/>
    <property type="molecule type" value="Genomic_DNA"/>
</dbReference>
<protein>
    <submittedName>
        <fullName evidence="8">EamA family transporter</fullName>
    </submittedName>
</protein>
<evidence type="ECO:0000313" key="8">
    <source>
        <dbReference type="EMBL" id="MFB8893340.1"/>
    </source>
</evidence>
<dbReference type="Proteomes" id="UP001589643">
    <property type="component" value="Unassembled WGS sequence"/>
</dbReference>
<dbReference type="InterPro" id="IPR000620">
    <property type="entry name" value="EamA_dom"/>
</dbReference>
<evidence type="ECO:0000256" key="4">
    <source>
        <dbReference type="ARBA" id="ARBA00022989"/>
    </source>
</evidence>
<evidence type="ECO:0000256" key="3">
    <source>
        <dbReference type="ARBA" id="ARBA00022692"/>
    </source>
</evidence>